<name>A0ABT7PCW6_9BACT</name>
<feature type="compositionally biased region" description="Low complexity" evidence="1">
    <location>
        <begin position="243"/>
        <end position="256"/>
    </location>
</feature>
<evidence type="ECO:0000256" key="1">
    <source>
        <dbReference type="SAM" id="MobiDB-lite"/>
    </source>
</evidence>
<organism evidence="3 4">
    <name type="scientific">Roseiconus lacunae</name>
    <dbReference type="NCBI Taxonomy" id="2605694"/>
    <lineage>
        <taxon>Bacteria</taxon>
        <taxon>Pseudomonadati</taxon>
        <taxon>Planctomycetota</taxon>
        <taxon>Planctomycetia</taxon>
        <taxon>Pirellulales</taxon>
        <taxon>Pirellulaceae</taxon>
        <taxon>Roseiconus</taxon>
    </lineage>
</organism>
<keyword evidence="4" id="KW-1185">Reference proteome</keyword>
<dbReference type="EMBL" id="JASZZN010000002">
    <property type="protein sequence ID" value="MDM4014316.1"/>
    <property type="molecule type" value="Genomic_DNA"/>
</dbReference>
<evidence type="ECO:0000313" key="4">
    <source>
        <dbReference type="Proteomes" id="UP001239462"/>
    </source>
</evidence>
<dbReference type="RefSeq" id="WP_289162099.1">
    <property type="nucleotide sequence ID" value="NZ_JASZZN010000002.1"/>
</dbReference>
<feature type="region of interest" description="Disordered" evidence="1">
    <location>
        <begin position="62"/>
        <end position="160"/>
    </location>
</feature>
<keyword evidence="2" id="KW-0812">Transmembrane</keyword>
<dbReference type="Proteomes" id="UP001239462">
    <property type="component" value="Unassembled WGS sequence"/>
</dbReference>
<keyword evidence="2" id="KW-0472">Membrane</keyword>
<accession>A0ABT7PCW6</accession>
<feature type="compositionally biased region" description="Low complexity" evidence="1">
    <location>
        <begin position="199"/>
        <end position="215"/>
    </location>
</feature>
<feature type="compositionally biased region" description="Low complexity" evidence="1">
    <location>
        <begin position="309"/>
        <end position="324"/>
    </location>
</feature>
<evidence type="ECO:0000256" key="2">
    <source>
        <dbReference type="SAM" id="Phobius"/>
    </source>
</evidence>
<comment type="caution">
    <text evidence="3">The sequence shown here is derived from an EMBL/GenBank/DDBJ whole genome shotgun (WGS) entry which is preliminary data.</text>
</comment>
<gene>
    <name evidence="3" type="ORF">QTN89_02660</name>
</gene>
<reference evidence="3 4" key="1">
    <citation type="submission" date="2023-06" db="EMBL/GenBank/DDBJ databases">
        <title>Roseiconus lacunae JC819 isolated from Gulf of Mannar region, Tamil Nadu.</title>
        <authorList>
            <person name="Pk S."/>
            <person name="Ch S."/>
            <person name="Ch V.R."/>
        </authorList>
    </citation>
    <scope>NUCLEOTIDE SEQUENCE [LARGE SCALE GENOMIC DNA]</scope>
    <source>
        <strain evidence="3 4">JC819</strain>
    </source>
</reference>
<feature type="compositionally biased region" description="Polar residues" evidence="1">
    <location>
        <begin position="129"/>
        <end position="147"/>
    </location>
</feature>
<evidence type="ECO:0000313" key="3">
    <source>
        <dbReference type="EMBL" id="MDM4014316.1"/>
    </source>
</evidence>
<feature type="transmembrane region" description="Helical" evidence="2">
    <location>
        <begin position="166"/>
        <end position="188"/>
    </location>
</feature>
<keyword evidence="2" id="KW-1133">Transmembrane helix</keyword>
<feature type="compositionally biased region" description="Polar residues" evidence="1">
    <location>
        <begin position="277"/>
        <end position="288"/>
    </location>
</feature>
<evidence type="ECO:0008006" key="5">
    <source>
        <dbReference type="Google" id="ProtNLM"/>
    </source>
</evidence>
<feature type="region of interest" description="Disordered" evidence="1">
    <location>
        <begin position="199"/>
        <end position="340"/>
    </location>
</feature>
<proteinExistence type="predicted"/>
<protein>
    <recommendedName>
        <fullName evidence="5">Transmembrane protein</fullName>
    </recommendedName>
</protein>
<sequence>MSFQPFTVTCVTCGCRLSVRRESLVDRIVACPKCQSMVQLSKAAADAASPVMLGNRPVDSAALTKDSITSDSPELEPRRDSPAVDSPVTAEQDHPSGDDSPQPAAMIGSDPQPPASDETIAPPIVADDQLSTLDDGSAASDSVQDNTAAGPPLDWQSQTSAKSRRLAVIALSVIAGLLSIAILVTVLLRRGADDVALVDTTPPTADQTTADQTTQLPPSDDVSDDEQASRDADGNVIQEQGPAESSTATTESSSEADPAGVPNNAAETLPDPDRSISAVQASNDSATAAESMADSGEETATAIAPPADLLPQNPLLPSNPLDSLKPGPAETSSNEEGPEAATLTELPDALKPFLLGMDTDRPHLPTNEPAPKSIDEIQLDQAADDDVKLEVMVDTPRPVNMTAAMGLTVAFQSQSPDGYPLADLALLISQMTGVPISLEWVSLDLVGTPIATKVPLPSGRWVSIEETLTSINESLGGVYEQQLSEIEIRPLDQRFAAVVSAAIDFSDLGEPESAIATARKLLRQTEDNPTEIQIPAEPGPQQLVVLVCEAIRRVRGQKGKVDDANLSRWAGTYDSQVERWPVLSGGKSGDVLQEPLAMASLVRRIAKENDVLCFVNWEEVAKRDLNPGSLLMPKTGPNVTAADAFAEVFEPEGLQVRQVDERHWWVGTAAYFDRLPVVVWFEDASRAEEYHRVASEVINGARLSQQFIGAVAVDPQSGRCLAVLPRFLLRQMPRLLKLAGE</sequence>